<proteinExistence type="predicted"/>
<accession>C4G7Z4</accession>
<feature type="region of interest" description="Disordered" evidence="1">
    <location>
        <begin position="35"/>
        <end position="61"/>
    </location>
</feature>
<dbReference type="Proteomes" id="UP000003494">
    <property type="component" value="Unassembled WGS sequence"/>
</dbReference>
<dbReference type="AlphaFoldDB" id="C4G7Z4"/>
<protein>
    <submittedName>
        <fullName evidence="2">Uncharacterized protein</fullName>
    </submittedName>
</protein>
<dbReference type="HOGENOM" id="CLU_2920246_0_0_9"/>
<comment type="caution">
    <text evidence="2">The sequence shown here is derived from an EMBL/GenBank/DDBJ whole genome shotgun (WGS) entry which is preliminary data.</text>
</comment>
<gene>
    <name evidence="2" type="ORF">GCWU000342_00160</name>
</gene>
<sequence length="61" mass="6777">MNLFRTIPTCISIHGSREGPDNKDHVVPVHDRISIHGSREGPDVIDTDWSDGDGNFNPRVP</sequence>
<evidence type="ECO:0000313" key="3">
    <source>
        <dbReference type="Proteomes" id="UP000003494"/>
    </source>
</evidence>
<name>C4G7Z4_9FIRM</name>
<evidence type="ECO:0000256" key="1">
    <source>
        <dbReference type="SAM" id="MobiDB-lite"/>
    </source>
</evidence>
<reference evidence="2" key="1">
    <citation type="submission" date="2009-04" db="EMBL/GenBank/DDBJ databases">
        <authorList>
            <person name="Weinstock G."/>
            <person name="Sodergren E."/>
            <person name="Clifton S."/>
            <person name="Fulton L."/>
            <person name="Fulton B."/>
            <person name="Courtney L."/>
            <person name="Fronick C."/>
            <person name="Harrison M."/>
            <person name="Strong C."/>
            <person name="Farmer C."/>
            <person name="Delahaunty K."/>
            <person name="Markovic C."/>
            <person name="Hall O."/>
            <person name="Minx P."/>
            <person name="Tomlinson C."/>
            <person name="Mitreva M."/>
            <person name="Nelson J."/>
            <person name="Hou S."/>
            <person name="Wollam A."/>
            <person name="Pepin K.H."/>
            <person name="Johnson M."/>
            <person name="Bhonagiri V."/>
            <person name="Nash W.E."/>
            <person name="Warren W."/>
            <person name="Chinwalla A."/>
            <person name="Mardis E.R."/>
            <person name="Wilson R.K."/>
        </authorList>
    </citation>
    <scope>NUCLEOTIDE SEQUENCE [LARGE SCALE GENOMIC DNA]</scope>
    <source>
        <strain evidence="2">DSM 14600</strain>
    </source>
</reference>
<dbReference type="EMBL" id="ACIP02000001">
    <property type="protein sequence ID" value="EEP28818.1"/>
    <property type="molecule type" value="Genomic_DNA"/>
</dbReference>
<evidence type="ECO:0000313" key="2">
    <source>
        <dbReference type="EMBL" id="EEP28818.1"/>
    </source>
</evidence>
<keyword evidence="3" id="KW-1185">Reference proteome</keyword>
<organism evidence="2 3">
    <name type="scientific">Shuttleworthella satelles DSM 14600</name>
    <dbReference type="NCBI Taxonomy" id="626523"/>
    <lineage>
        <taxon>Bacteria</taxon>
        <taxon>Bacillati</taxon>
        <taxon>Bacillota</taxon>
        <taxon>Clostridia</taxon>
        <taxon>Lachnospirales</taxon>
        <taxon>Lachnospiraceae</taxon>
        <taxon>Shuttleworthella</taxon>
    </lineage>
</organism>
<dbReference type="STRING" id="626523.GCWU000342_00160"/>